<feature type="region of interest" description="Disordered" evidence="1">
    <location>
        <begin position="154"/>
        <end position="195"/>
    </location>
</feature>
<dbReference type="AlphaFoldDB" id="A0A167GV95"/>
<evidence type="ECO:0000313" key="3">
    <source>
        <dbReference type="Proteomes" id="UP000076738"/>
    </source>
</evidence>
<gene>
    <name evidence="2" type="ORF">CALVIDRAFT_370726</name>
</gene>
<dbReference type="EMBL" id="KV417331">
    <property type="protein sequence ID" value="KZO90945.1"/>
    <property type="molecule type" value="Genomic_DNA"/>
</dbReference>
<name>A0A167GV95_CALVF</name>
<keyword evidence="3" id="KW-1185">Reference proteome</keyword>
<feature type="compositionally biased region" description="Polar residues" evidence="1">
    <location>
        <begin position="185"/>
        <end position="195"/>
    </location>
</feature>
<sequence>MVRLHCTSLSNPSCISSRTQHPRTTYNGVPYFRIQPPTVALAPLAREPPRLSQRPGPSPVPILIPALKVTAPTPSHTPHSSIAQDATIHRAKSVKSVRIQEPSVPILPADIDKVSKSVRIALASRPFPEPVEVPYGSYGKREKKPIVTTLHRFKTSRTPSFPSSSVSPISIRPTAPAPSARLSVQRRNATGRTPR</sequence>
<feature type="compositionally biased region" description="Low complexity" evidence="1">
    <location>
        <begin position="156"/>
        <end position="174"/>
    </location>
</feature>
<organism evidence="2 3">
    <name type="scientific">Calocera viscosa (strain TUFC12733)</name>
    <dbReference type="NCBI Taxonomy" id="1330018"/>
    <lineage>
        <taxon>Eukaryota</taxon>
        <taxon>Fungi</taxon>
        <taxon>Dikarya</taxon>
        <taxon>Basidiomycota</taxon>
        <taxon>Agaricomycotina</taxon>
        <taxon>Dacrymycetes</taxon>
        <taxon>Dacrymycetales</taxon>
        <taxon>Dacrymycetaceae</taxon>
        <taxon>Calocera</taxon>
    </lineage>
</organism>
<reference evidence="2 3" key="1">
    <citation type="journal article" date="2016" name="Mol. Biol. Evol.">
        <title>Comparative Genomics of Early-Diverging Mushroom-Forming Fungi Provides Insights into the Origins of Lignocellulose Decay Capabilities.</title>
        <authorList>
            <person name="Nagy L.G."/>
            <person name="Riley R."/>
            <person name="Tritt A."/>
            <person name="Adam C."/>
            <person name="Daum C."/>
            <person name="Floudas D."/>
            <person name="Sun H."/>
            <person name="Yadav J.S."/>
            <person name="Pangilinan J."/>
            <person name="Larsson K.H."/>
            <person name="Matsuura K."/>
            <person name="Barry K."/>
            <person name="Labutti K."/>
            <person name="Kuo R."/>
            <person name="Ohm R.A."/>
            <person name="Bhattacharya S.S."/>
            <person name="Shirouzu T."/>
            <person name="Yoshinaga Y."/>
            <person name="Martin F.M."/>
            <person name="Grigoriev I.V."/>
            <person name="Hibbett D.S."/>
        </authorList>
    </citation>
    <scope>NUCLEOTIDE SEQUENCE [LARGE SCALE GENOMIC DNA]</scope>
    <source>
        <strain evidence="2 3">TUFC12733</strain>
    </source>
</reference>
<protein>
    <submittedName>
        <fullName evidence="2">Uncharacterized protein</fullName>
    </submittedName>
</protein>
<proteinExistence type="predicted"/>
<dbReference type="Proteomes" id="UP000076738">
    <property type="component" value="Unassembled WGS sequence"/>
</dbReference>
<evidence type="ECO:0000313" key="2">
    <source>
        <dbReference type="EMBL" id="KZO90945.1"/>
    </source>
</evidence>
<accession>A0A167GV95</accession>
<evidence type="ECO:0000256" key="1">
    <source>
        <dbReference type="SAM" id="MobiDB-lite"/>
    </source>
</evidence>